<keyword evidence="3" id="KW-1185">Reference proteome</keyword>
<dbReference type="Proteomes" id="UP001500957">
    <property type="component" value="Unassembled WGS sequence"/>
</dbReference>
<proteinExistence type="inferred from homology"/>
<accession>A0ABN1GXA1</accession>
<dbReference type="CDD" id="cd06558">
    <property type="entry name" value="crotonase-like"/>
    <property type="match status" value="1"/>
</dbReference>
<evidence type="ECO:0000313" key="3">
    <source>
        <dbReference type="Proteomes" id="UP001500957"/>
    </source>
</evidence>
<gene>
    <name evidence="2" type="ORF">GCM10009547_26710</name>
</gene>
<dbReference type="RefSeq" id="WP_344605478.1">
    <property type="nucleotide sequence ID" value="NZ_BAAAHE010000020.1"/>
</dbReference>
<dbReference type="PANTHER" id="PTHR43802">
    <property type="entry name" value="ENOYL-COA HYDRATASE"/>
    <property type="match status" value="1"/>
</dbReference>
<sequence>MITEHVDDAGIAELVLDAPPVNALNLKDIATLAARLRSYATDERVRVVVLRGAGRGFCGGGDVKEVQSLPGFEGVLGQTHGSMELTTAIAECAVPVIGAVHGFCIGLGVLVAGVCDVLLAAPGTPFVLAEADNGAASGMIQAIGLMPEKRLRAALFTAEPVAAEELHHFGSVLRLVPAEELPAAARDLAGRVAAKNPAVLRALKAATDESIGRDVRGVFRRELAHTLDLNLRGEAAPLRENFVRGTRGSYLETGRTADEQDAP</sequence>
<protein>
    <submittedName>
        <fullName evidence="2">Enoyl-CoA hydratase family protein</fullName>
    </submittedName>
</protein>
<organism evidence="2 3">
    <name type="scientific">Sporichthya brevicatena</name>
    <dbReference type="NCBI Taxonomy" id="171442"/>
    <lineage>
        <taxon>Bacteria</taxon>
        <taxon>Bacillati</taxon>
        <taxon>Actinomycetota</taxon>
        <taxon>Actinomycetes</taxon>
        <taxon>Sporichthyales</taxon>
        <taxon>Sporichthyaceae</taxon>
        <taxon>Sporichthya</taxon>
    </lineage>
</organism>
<reference evidence="2 3" key="1">
    <citation type="journal article" date="2019" name="Int. J. Syst. Evol. Microbiol.">
        <title>The Global Catalogue of Microorganisms (GCM) 10K type strain sequencing project: providing services to taxonomists for standard genome sequencing and annotation.</title>
        <authorList>
            <consortium name="The Broad Institute Genomics Platform"/>
            <consortium name="The Broad Institute Genome Sequencing Center for Infectious Disease"/>
            <person name="Wu L."/>
            <person name="Ma J."/>
        </authorList>
    </citation>
    <scope>NUCLEOTIDE SEQUENCE [LARGE SCALE GENOMIC DNA]</scope>
    <source>
        <strain evidence="2 3">JCM 10671</strain>
    </source>
</reference>
<dbReference type="InterPro" id="IPR001753">
    <property type="entry name" value="Enoyl-CoA_hydra/iso"/>
</dbReference>
<evidence type="ECO:0000313" key="2">
    <source>
        <dbReference type="EMBL" id="GAA0622460.1"/>
    </source>
</evidence>
<dbReference type="EMBL" id="BAAAHE010000020">
    <property type="protein sequence ID" value="GAA0622460.1"/>
    <property type="molecule type" value="Genomic_DNA"/>
</dbReference>
<evidence type="ECO:0000256" key="1">
    <source>
        <dbReference type="ARBA" id="ARBA00005254"/>
    </source>
</evidence>
<dbReference type="SUPFAM" id="SSF52096">
    <property type="entry name" value="ClpP/crotonase"/>
    <property type="match status" value="1"/>
</dbReference>
<dbReference type="PANTHER" id="PTHR43802:SF1">
    <property type="entry name" value="IP11341P-RELATED"/>
    <property type="match status" value="1"/>
</dbReference>
<name>A0ABN1GXA1_9ACTN</name>
<comment type="similarity">
    <text evidence="1">Belongs to the enoyl-CoA hydratase/isomerase family.</text>
</comment>
<comment type="caution">
    <text evidence="2">The sequence shown here is derived from an EMBL/GenBank/DDBJ whole genome shotgun (WGS) entry which is preliminary data.</text>
</comment>
<dbReference type="InterPro" id="IPR029045">
    <property type="entry name" value="ClpP/crotonase-like_dom_sf"/>
</dbReference>
<dbReference type="Pfam" id="PF00378">
    <property type="entry name" value="ECH_1"/>
    <property type="match status" value="1"/>
</dbReference>
<dbReference type="Gene3D" id="3.90.226.10">
    <property type="entry name" value="2-enoyl-CoA Hydratase, Chain A, domain 1"/>
    <property type="match status" value="1"/>
</dbReference>